<sequence length="220" mass="25405">MENVYNELFIARQKSLQFAISEHDEQSGSRIGGYAPAYFDDEKIAEHDLQEYVYYISIGADLLPNILGSEISIFIPKDFRAYNRNCAYPHFPLKCIMHTPSLRGKNEAICNKYIMSKQLVSKGINNDIEEVEDVDNPDEILLEPIYGNKIGGTPALLQDEQSYYTELEKDKYVFVMQFDESSYLRNQVVGNEPFNHGIIYFFGRFEDCNLVDFIGGFWQN</sequence>
<protein>
    <recommendedName>
        <fullName evidence="3">DUF1963 domain-containing protein</fullName>
    </recommendedName>
</protein>
<dbReference type="RefSeq" id="WP_130058436.1">
    <property type="nucleotide sequence ID" value="NZ_RCXT01000003.1"/>
</dbReference>
<proteinExistence type="predicted"/>
<accession>A0A7J4XLX0</accession>
<evidence type="ECO:0008006" key="3">
    <source>
        <dbReference type="Google" id="ProtNLM"/>
    </source>
</evidence>
<dbReference type="AlphaFoldDB" id="A0A7J4XLX0"/>
<evidence type="ECO:0000313" key="1">
    <source>
        <dbReference type="EMBL" id="KAA3767905.1"/>
    </source>
</evidence>
<reference evidence="1 2" key="1">
    <citation type="journal article" date="2019" name="Nat. Med.">
        <title>A library of human gut bacterial isolates paired with longitudinal multiomics data enables mechanistic microbiome research.</title>
        <authorList>
            <person name="Poyet M."/>
            <person name="Groussin M."/>
            <person name="Gibbons S.M."/>
            <person name="Avila-Pacheco J."/>
            <person name="Jiang X."/>
            <person name="Kearney S.M."/>
            <person name="Perrotta A.R."/>
            <person name="Berdy B."/>
            <person name="Zhao S."/>
            <person name="Lieberman T.D."/>
            <person name="Swanson P.K."/>
            <person name="Smith M."/>
            <person name="Roesemann S."/>
            <person name="Alexander J.E."/>
            <person name="Rich S.A."/>
            <person name="Livny J."/>
            <person name="Vlamakis H."/>
            <person name="Clish C."/>
            <person name="Bullock K."/>
            <person name="Deik A."/>
            <person name="Scott J."/>
            <person name="Pierce K.A."/>
            <person name="Xavier R.J."/>
            <person name="Alm E.J."/>
        </authorList>
    </citation>
    <scope>NUCLEOTIDE SEQUENCE [LARGE SCALE GENOMIC DNA]</scope>
    <source>
        <strain evidence="1 2">BIOML-A10</strain>
    </source>
</reference>
<gene>
    <name evidence="1" type="ORF">F3F73_05790</name>
</gene>
<name>A0A7J4XLX0_9BACE</name>
<dbReference type="Proteomes" id="UP000422221">
    <property type="component" value="Unassembled WGS sequence"/>
</dbReference>
<evidence type="ECO:0000313" key="2">
    <source>
        <dbReference type="Proteomes" id="UP000422221"/>
    </source>
</evidence>
<comment type="caution">
    <text evidence="1">The sequence shown here is derived from an EMBL/GenBank/DDBJ whole genome shotgun (WGS) entry which is preliminary data.</text>
</comment>
<dbReference type="EMBL" id="VWMK01000004">
    <property type="protein sequence ID" value="KAA3767905.1"/>
    <property type="molecule type" value="Genomic_DNA"/>
</dbReference>
<organism evidence="1 2">
    <name type="scientific">Bacteroides salyersiae</name>
    <dbReference type="NCBI Taxonomy" id="291644"/>
    <lineage>
        <taxon>Bacteria</taxon>
        <taxon>Pseudomonadati</taxon>
        <taxon>Bacteroidota</taxon>
        <taxon>Bacteroidia</taxon>
        <taxon>Bacteroidales</taxon>
        <taxon>Bacteroidaceae</taxon>
        <taxon>Bacteroides</taxon>
    </lineage>
</organism>